<evidence type="ECO:0000313" key="6">
    <source>
        <dbReference type="EMBL" id="AJQ96954.1"/>
    </source>
</evidence>
<dbReference type="HOGENOM" id="CLU_069356_28_1_6"/>
<dbReference type="SUPFAM" id="SSF48498">
    <property type="entry name" value="Tetracyclin repressor-like, C-terminal domain"/>
    <property type="match status" value="1"/>
</dbReference>
<feature type="DNA-binding region" description="H-T-H motif" evidence="4">
    <location>
        <begin position="29"/>
        <end position="48"/>
    </location>
</feature>
<evidence type="ECO:0000256" key="2">
    <source>
        <dbReference type="ARBA" id="ARBA00023125"/>
    </source>
</evidence>
<evidence type="ECO:0000256" key="4">
    <source>
        <dbReference type="PROSITE-ProRule" id="PRU00335"/>
    </source>
</evidence>
<dbReference type="RefSeq" id="WP_245626980.1">
    <property type="nucleotide sequence ID" value="NZ_CP007142.1"/>
</dbReference>
<dbReference type="InterPro" id="IPR009057">
    <property type="entry name" value="Homeodomain-like_sf"/>
</dbReference>
<dbReference type="Pfam" id="PF00440">
    <property type="entry name" value="TetR_N"/>
    <property type="match status" value="1"/>
</dbReference>
<keyword evidence="7" id="KW-1185">Reference proteome</keyword>
<dbReference type="Proteomes" id="UP000032266">
    <property type="component" value="Chromosome"/>
</dbReference>
<protein>
    <submittedName>
        <fullName evidence="6">Transcriptional regulator</fullName>
    </submittedName>
</protein>
<dbReference type="SUPFAM" id="SSF46689">
    <property type="entry name" value="Homeodomain-like"/>
    <property type="match status" value="1"/>
</dbReference>
<reference evidence="6 7" key="1">
    <citation type="submission" date="2014-01" db="EMBL/GenBank/DDBJ databases">
        <title>Full genme sequencing of cellulolytic bacterium Gynuella sunshinyii YC6258T gen. nov., sp. nov.</title>
        <authorList>
            <person name="Khan H."/>
            <person name="Chung E.J."/>
            <person name="Chung Y.R."/>
        </authorList>
    </citation>
    <scope>NUCLEOTIDE SEQUENCE [LARGE SCALE GENOMIC DNA]</scope>
    <source>
        <strain evidence="6 7">YC6258</strain>
    </source>
</reference>
<dbReference type="InterPro" id="IPR011075">
    <property type="entry name" value="TetR_C"/>
</dbReference>
<dbReference type="PANTHER" id="PTHR47506:SF6">
    <property type="entry name" value="HTH-TYPE TRANSCRIPTIONAL REPRESSOR NEMR"/>
    <property type="match status" value="1"/>
</dbReference>
<evidence type="ECO:0000256" key="3">
    <source>
        <dbReference type="ARBA" id="ARBA00023163"/>
    </source>
</evidence>
<name>A0A0C5W2Q4_9GAMM</name>
<keyword evidence="2 4" id="KW-0238">DNA-binding</keyword>
<evidence type="ECO:0000259" key="5">
    <source>
        <dbReference type="PROSITE" id="PS50977"/>
    </source>
</evidence>
<dbReference type="InterPro" id="IPR001647">
    <property type="entry name" value="HTH_TetR"/>
</dbReference>
<dbReference type="AlphaFoldDB" id="A0A0C5W2Q4"/>
<dbReference type="PRINTS" id="PR00455">
    <property type="entry name" value="HTHTETR"/>
</dbReference>
<proteinExistence type="predicted"/>
<keyword evidence="1" id="KW-0805">Transcription regulation</keyword>
<dbReference type="PANTHER" id="PTHR47506">
    <property type="entry name" value="TRANSCRIPTIONAL REGULATORY PROTEIN"/>
    <property type="match status" value="1"/>
</dbReference>
<dbReference type="KEGG" id="gsn:YC6258_04922"/>
<dbReference type="Pfam" id="PF16925">
    <property type="entry name" value="TetR_C_13"/>
    <property type="match status" value="1"/>
</dbReference>
<accession>A0A0C5W2Q4</accession>
<dbReference type="GO" id="GO:0003677">
    <property type="term" value="F:DNA binding"/>
    <property type="evidence" value="ECO:0007669"/>
    <property type="project" value="UniProtKB-UniRule"/>
</dbReference>
<evidence type="ECO:0000256" key="1">
    <source>
        <dbReference type="ARBA" id="ARBA00023015"/>
    </source>
</evidence>
<dbReference type="InterPro" id="IPR036271">
    <property type="entry name" value="Tet_transcr_reg_TetR-rel_C_sf"/>
</dbReference>
<organism evidence="6 7">
    <name type="scientific">Gynuella sunshinyii YC6258</name>
    <dbReference type="NCBI Taxonomy" id="1445510"/>
    <lineage>
        <taxon>Bacteria</taxon>
        <taxon>Pseudomonadati</taxon>
        <taxon>Pseudomonadota</taxon>
        <taxon>Gammaproteobacteria</taxon>
        <taxon>Oceanospirillales</taxon>
        <taxon>Saccharospirillaceae</taxon>
        <taxon>Gynuella</taxon>
    </lineage>
</organism>
<gene>
    <name evidence="6" type="ORF">YC6258_04922</name>
</gene>
<dbReference type="PATRIC" id="fig|1445510.3.peg.4883"/>
<dbReference type="PROSITE" id="PS50977">
    <property type="entry name" value="HTH_TETR_2"/>
    <property type="match status" value="1"/>
</dbReference>
<dbReference type="EMBL" id="CP007142">
    <property type="protein sequence ID" value="AJQ96954.1"/>
    <property type="molecule type" value="Genomic_DNA"/>
</dbReference>
<feature type="domain" description="HTH tetR-type" evidence="5">
    <location>
        <begin position="6"/>
        <end position="66"/>
    </location>
</feature>
<sequence length="197" mass="21800">MTKHSKDSRQHILEVAQEIISCKGFSAVGLNEVLKAAEVPKGSFYHYFASKEAFGVAMLEDYFEQYLITMEQILTRKDYPAIDNLMLYWQYWLETQGSQEACGTRCLVVKLAAEVSDLSAAMRAVLHQGTQNIIARLADAMVRGITEGSLKLAPDTASATATTLYQLWLGASLMAKITQSSDPLYSAFETTKGMLIP</sequence>
<dbReference type="Gene3D" id="1.10.357.10">
    <property type="entry name" value="Tetracycline Repressor, domain 2"/>
    <property type="match status" value="1"/>
</dbReference>
<dbReference type="STRING" id="1445510.YC6258_04922"/>
<keyword evidence="3" id="KW-0804">Transcription</keyword>
<evidence type="ECO:0000313" key="7">
    <source>
        <dbReference type="Proteomes" id="UP000032266"/>
    </source>
</evidence>